<gene>
    <name evidence="3" type="ORF">UREG_04417</name>
</gene>
<dbReference type="eggNOG" id="ENOG502QTEB">
    <property type="taxonomic scope" value="Eukaryota"/>
</dbReference>
<dbReference type="PANTHER" id="PTHR15682">
    <property type="entry name" value="UNHEALTHY RIBOSOME BIOGENESIS PROTEIN 2 HOMOLOG"/>
    <property type="match status" value="1"/>
</dbReference>
<dbReference type="KEGG" id="ure:UREG_04417"/>
<keyword evidence="4" id="KW-1185">Reference proteome</keyword>
<dbReference type="PANTHER" id="PTHR15682:SF2">
    <property type="entry name" value="UNHEALTHY RIBOSOME BIOGENESIS PROTEIN 2 HOMOLOG"/>
    <property type="match status" value="1"/>
</dbReference>
<dbReference type="RefSeq" id="XP_002544900.1">
    <property type="nucleotide sequence ID" value="XM_002544854.1"/>
</dbReference>
<protein>
    <recommendedName>
        <fullName evidence="2">Nucleolar 27S pre-rRNA processing Urb2/Npa2 C-terminal domain-containing protein</fullName>
    </recommendedName>
</protein>
<dbReference type="InParanoid" id="C4JNU7"/>
<feature type="region of interest" description="Disordered" evidence="1">
    <location>
        <begin position="134"/>
        <end position="166"/>
    </location>
</feature>
<dbReference type="VEuPathDB" id="FungiDB:UREG_04417"/>
<evidence type="ECO:0000256" key="1">
    <source>
        <dbReference type="SAM" id="MobiDB-lite"/>
    </source>
</evidence>
<dbReference type="GO" id="GO:0042254">
    <property type="term" value="P:ribosome biogenesis"/>
    <property type="evidence" value="ECO:0007669"/>
    <property type="project" value="TreeGrafter"/>
</dbReference>
<dbReference type="Pfam" id="PF10441">
    <property type="entry name" value="Urb2"/>
    <property type="match status" value="1"/>
</dbReference>
<organism evidence="3 4">
    <name type="scientific">Uncinocarpus reesii (strain UAMH 1704)</name>
    <dbReference type="NCBI Taxonomy" id="336963"/>
    <lineage>
        <taxon>Eukaryota</taxon>
        <taxon>Fungi</taxon>
        <taxon>Dikarya</taxon>
        <taxon>Ascomycota</taxon>
        <taxon>Pezizomycotina</taxon>
        <taxon>Eurotiomycetes</taxon>
        <taxon>Eurotiomycetidae</taxon>
        <taxon>Onygenales</taxon>
        <taxon>Onygenaceae</taxon>
        <taxon>Uncinocarpus</taxon>
    </lineage>
</organism>
<dbReference type="OMA" id="RRQTHEA"/>
<proteinExistence type="predicted"/>
<reference evidence="4" key="1">
    <citation type="journal article" date="2009" name="Genome Res.">
        <title>Comparative genomic analyses of the human fungal pathogens Coccidioides and their relatives.</title>
        <authorList>
            <person name="Sharpton T.J."/>
            <person name="Stajich J.E."/>
            <person name="Rounsley S.D."/>
            <person name="Gardner M.J."/>
            <person name="Wortman J.R."/>
            <person name="Jordar V.S."/>
            <person name="Maiti R."/>
            <person name="Kodira C.D."/>
            <person name="Neafsey D.E."/>
            <person name="Zeng Q."/>
            <person name="Hung C.-Y."/>
            <person name="McMahan C."/>
            <person name="Muszewska A."/>
            <person name="Grynberg M."/>
            <person name="Mandel M.A."/>
            <person name="Kellner E.M."/>
            <person name="Barker B.M."/>
            <person name="Galgiani J.N."/>
            <person name="Orbach M.J."/>
            <person name="Kirkland T.N."/>
            <person name="Cole G.T."/>
            <person name="Henn M.R."/>
            <person name="Birren B.W."/>
            <person name="Taylor J.W."/>
        </authorList>
    </citation>
    <scope>NUCLEOTIDE SEQUENCE [LARGE SCALE GENOMIC DNA]</scope>
    <source>
        <strain evidence="4">UAMH 1704</strain>
    </source>
</reference>
<dbReference type="InterPro" id="IPR052609">
    <property type="entry name" value="Ribosome_Biogenesis_Reg"/>
</dbReference>
<dbReference type="InterPro" id="IPR018849">
    <property type="entry name" value="Urb2/Npa2_C"/>
</dbReference>
<feature type="domain" description="Nucleolar 27S pre-rRNA processing Urb2/Npa2 C-terminal" evidence="2">
    <location>
        <begin position="1215"/>
        <end position="1445"/>
    </location>
</feature>
<dbReference type="EMBL" id="CH476616">
    <property type="protein sequence ID" value="EEP79571.1"/>
    <property type="molecule type" value="Genomic_DNA"/>
</dbReference>
<evidence type="ECO:0000259" key="2">
    <source>
        <dbReference type="Pfam" id="PF10441"/>
    </source>
</evidence>
<evidence type="ECO:0000313" key="4">
    <source>
        <dbReference type="Proteomes" id="UP000002058"/>
    </source>
</evidence>
<sequence>MEASYEALLELEKSNHGSPVNHLKEAARIIRADLDLYAWGRAPEASTAIVAQAAAAPKEEWVLRWLMKKLKAPTTDAKPSYKVEESSWVLFRILLDRISARTLSTILTENNFLGILQASLEEIGQLLSRVPDLVEKHEKSSKPSSGGRKRKRAEATTEIGPPNVSSSLQTSPIEVFLSLTNAVRHFVALVDRTPGFQTALKSQIKLVLQGEPPVAASLLSQTLRCATAVFHLRNSPNLEVEDQLFGGLSAVIEIWKLRLDGVDEDAALSNGHFTTKVLELALKLLAAVPGGTTDSERKKSFVQGIERLIVLHIVLPLRDIYFTSALPDSSPMEHGIPTSQVNDISNALDSRVGSEIMGPLSEFFPVLLDIAIRALPRDTFKRQATEAPWLETFFAALSARAGYSLSAEKGSEPRTGFALLQGLFEVVITRKMALSLGILIQYAIRFSGIHKDYEFNTQWKLVSQIIQIGVDVFVPNSGLSESRSLLNSLISRITSVCRQPENLSSDIYNLIKTGIIIPLFNGFFGARDSDTILRIWTEQLLLLDEARLNNGKTPSFSVWEDDDLSRVYGTLLLSNISAGHTNSQLDPIVPALSEQGETSSLYANLVILDSIFLPRQGNNEDASRKLYRETIFTSVVALITSRSKRYWRWRLWRVLENLTCHIGRLEQEPSDTITTSILPIAKGIFPGIYRKPGSSDIARRCQEAYCCFKFVVSLSGKLDDTVLGGYLDEFATVLTTVLEKVSNPAAAWNGQMDSVDSPDNVAIACLVTLYSNGRALGLLSTEFRRRLLTGLLVLAEKGRKDTIAKGPSSPAARAVDLVEVWTLFASRDFLLAFPNAVYDLTFTLYERLQGGAESRQMLIQSLLNVPVKLIARHQRGSLLDLLENILLEGNLGSELQLDILTLMTKLIDAPKSPAKLTSGDATLWKLAKSISVGDTEADVQVFHVFKQLHRAVLDKVLVSSGGKLSKYGRKIYKKALDIEKSQKSSNFETIGYYFLALSVNALYIHQAEFDDGERESIQLLRADIFKEVLLALKSSSRQLKKRPSKLKLVFLTGIFGVADTVQDLLHGNEEAFEILQELESRATASDCDANVKSLVKRRTLAYKSPENNIMSLFEYSSLFSASQLQARDQKLLVFELHSKLSALSKDTLISFLHDMRISKVSDDQVAYRLLLTGMASGLLNPIDDRESAASLELTSTFTHVTDALLDCKAIEPFSLATECLDIILRTQPRSVSQWNVDNILAKISVVVSPSGPQISPRDAGTIYTRVCRLLGTLFGLYRKKLSGRFHLILPVAQRMLRCLFASDSRPTKSSLFTSHPPWLDCTGTPLQAEHAAQYTRLLSSLCDPTVSAVENQRRGPNQGLIDNTKKVKSLAGQYLQYLIIEYAGAQLRGHLTPEIKAALMPGFYSVLDVMSKSTMRAMNAAMDPSARAVFKGLYEDYVKFGKWNHD</sequence>
<dbReference type="OrthoDB" id="160374at2759"/>
<dbReference type="STRING" id="336963.C4JNU7"/>
<dbReference type="GO" id="GO:0005730">
    <property type="term" value="C:nucleolus"/>
    <property type="evidence" value="ECO:0007669"/>
    <property type="project" value="TreeGrafter"/>
</dbReference>
<evidence type="ECO:0000313" key="3">
    <source>
        <dbReference type="EMBL" id="EEP79571.1"/>
    </source>
</evidence>
<dbReference type="Proteomes" id="UP000002058">
    <property type="component" value="Unassembled WGS sequence"/>
</dbReference>
<name>C4JNU7_UNCRE</name>
<dbReference type="HOGENOM" id="CLU_005258_0_0_1"/>
<accession>C4JNU7</accession>
<dbReference type="GeneID" id="8441016"/>